<gene>
    <name evidence="3" type="ORF">HD594_002288</name>
</gene>
<accession>A0A7X0FRS9</accession>
<sequence length="97" mass="10297">MDAAAWMIAVLAASVVVTLVALAPRMKRDQRRRQLEGSAGGSLAGVGAGFDAVWQPTAEQARADWESRLELPAPAPTPDGDGRVEDGRLTIVLRDDT</sequence>
<dbReference type="AlphaFoldDB" id="A0A7X0FRS9"/>
<dbReference type="RefSeq" id="WP_184751087.1">
    <property type="nucleotide sequence ID" value="NZ_BAAAJR010000005.1"/>
</dbReference>
<proteinExistence type="predicted"/>
<evidence type="ECO:0000256" key="2">
    <source>
        <dbReference type="SAM" id="Phobius"/>
    </source>
</evidence>
<organism evidence="3 4">
    <name type="scientific">Microbacterium thalassium</name>
    <dbReference type="NCBI Taxonomy" id="362649"/>
    <lineage>
        <taxon>Bacteria</taxon>
        <taxon>Bacillati</taxon>
        <taxon>Actinomycetota</taxon>
        <taxon>Actinomycetes</taxon>
        <taxon>Micrococcales</taxon>
        <taxon>Microbacteriaceae</taxon>
        <taxon>Microbacterium</taxon>
    </lineage>
</organism>
<feature type="transmembrane region" description="Helical" evidence="2">
    <location>
        <begin position="6"/>
        <end position="23"/>
    </location>
</feature>
<evidence type="ECO:0000313" key="3">
    <source>
        <dbReference type="EMBL" id="MBB6391975.1"/>
    </source>
</evidence>
<dbReference type="Proteomes" id="UP000537775">
    <property type="component" value="Unassembled WGS sequence"/>
</dbReference>
<name>A0A7X0FRS9_9MICO</name>
<protein>
    <submittedName>
        <fullName evidence="3">Uncharacterized protein</fullName>
    </submittedName>
</protein>
<keyword evidence="4" id="KW-1185">Reference proteome</keyword>
<keyword evidence="2" id="KW-0472">Membrane</keyword>
<keyword evidence="2" id="KW-1133">Transmembrane helix</keyword>
<feature type="region of interest" description="Disordered" evidence="1">
    <location>
        <begin position="61"/>
        <end position="89"/>
    </location>
</feature>
<keyword evidence="2" id="KW-0812">Transmembrane</keyword>
<evidence type="ECO:0000256" key="1">
    <source>
        <dbReference type="SAM" id="MobiDB-lite"/>
    </source>
</evidence>
<comment type="caution">
    <text evidence="3">The sequence shown here is derived from an EMBL/GenBank/DDBJ whole genome shotgun (WGS) entry which is preliminary data.</text>
</comment>
<reference evidence="3 4" key="1">
    <citation type="submission" date="2020-08" db="EMBL/GenBank/DDBJ databases">
        <title>Sequencing the genomes of 1000 actinobacteria strains.</title>
        <authorList>
            <person name="Klenk H.-P."/>
        </authorList>
    </citation>
    <scope>NUCLEOTIDE SEQUENCE [LARGE SCALE GENOMIC DNA]</scope>
    <source>
        <strain evidence="3 4">DSM 12511</strain>
    </source>
</reference>
<dbReference type="EMBL" id="JACHML010000001">
    <property type="protein sequence ID" value="MBB6391975.1"/>
    <property type="molecule type" value="Genomic_DNA"/>
</dbReference>
<feature type="compositionally biased region" description="Basic and acidic residues" evidence="1">
    <location>
        <begin position="80"/>
        <end position="89"/>
    </location>
</feature>
<evidence type="ECO:0000313" key="4">
    <source>
        <dbReference type="Proteomes" id="UP000537775"/>
    </source>
</evidence>